<reference evidence="1 2" key="1">
    <citation type="journal article" date="2023" name="Plants (Basel)">
        <title>Bridging the Gap: Combining Genomics and Transcriptomics Approaches to Understand Stylosanthes scabra, an Orphan Legume from the Brazilian Caatinga.</title>
        <authorList>
            <person name="Ferreira-Neto J.R.C."/>
            <person name="da Silva M.D."/>
            <person name="Binneck E."/>
            <person name="de Melo N.F."/>
            <person name="da Silva R.H."/>
            <person name="de Melo A.L.T.M."/>
            <person name="Pandolfi V."/>
            <person name="Bustamante F.O."/>
            <person name="Brasileiro-Vidal A.C."/>
            <person name="Benko-Iseppon A.M."/>
        </authorList>
    </citation>
    <scope>NUCLEOTIDE SEQUENCE [LARGE SCALE GENOMIC DNA]</scope>
    <source>
        <tissue evidence="1">Leaves</tissue>
    </source>
</reference>
<organism evidence="1 2">
    <name type="scientific">Stylosanthes scabra</name>
    <dbReference type="NCBI Taxonomy" id="79078"/>
    <lineage>
        <taxon>Eukaryota</taxon>
        <taxon>Viridiplantae</taxon>
        <taxon>Streptophyta</taxon>
        <taxon>Embryophyta</taxon>
        <taxon>Tracheophyta</taxon>
        <taxon>Spermatophyta</taxon>
        <taxon>Magnoliopsida</taxon>
        <taxon>eudicotyledons</taxon>
        <taxon>Gunneridae</taxon>
        <taxon>Pentapetalae</taxon>
        <taxon>rosids</taxon>
        <taxon>fabids</taxon>
        <taxon>Fabales</taxon>
        <taxon>Fabaceae</taxon>
        <taxon>Papilionoideae</taxon>
        <taxon>50 kb inversion clade</taxon>
        <taxon>dalbergioids sensu lato</taxon>
        <taxon>Dalbergieae</taxon>
        <taxon>Pterocarpus clade</taxon>
        <taxon>Stylosanthes</taxon>
    </lineage>
</organism>
<dbReference type="InterPro" id="IPR025322">
    <property type="entry name" value="PADRE_dom"/>
</dbReference>
<sequence length="197" mass="22763">MLYELPSLLKYLRSDLAASMASSQSQRRECKRESHLLKLVHPGGLVEFHTKPVFASDVMNRNPRHFVTRPDIFRFPWIVVSPHSILTPGNVFFIVPCRTIRNLLKKYNNAASSSTFTNNNSMIHSYVSQEAPSTSTSRGLLLHRCDHHHHHHLPDSELKPCIKKETHNTRSRNLKVRFDFSAHHHQDRLHLPPNQVS</sequence>
<evidence type="ECO:0000313" key="1">
    <source>
        <dbReference type="EMBL" id="MED6156215.1"/>
    </source>
</evidence>
<proteinExistence type="predicted"/>
<keyword evidence="2" id="KW-1185">Reference proteome</keyword>
<evidence type="ECO:0000313" key="2">
    <source>
        <dbReference type="Proteomes" id="UP001341840"/>
    </source>
</evidence>
<gene>
    <name evidence="1" type="ORF">PIB30_012492</name>
</gene>
<accession>A0ABU6U702</accession>
<dbReference type="PANTHER" id="PTHR33052">
    <property type="entry name" value="DUF4228 DOMAIN PROTEIN-RELATED"/>
    <property type="match status" value="1"/>
</dbReference>
<dbReference type="EMBL" id="JASCZI010120860">
    <property type="protein sequence ID" value="MED6156215.1"/>
    <property type="molecule type" value="Genomic_DNA"/>
</dbReference>
<dbReference type="Pfam" id="PF14009">
    <property type="entry name" value="PADRE"/>
    <property type="match status" value="1"/>
</dbReference>
<name>A0ABU6U702_9FABA</name>
<comment type="caution">
    <text evidence="1">The sequence shown here is derived from an EMBL/GenBank/DDBJ whole genome shotgun (WGS) entry which is preliminary data.</text>
</comment>
<dbReference type="Proteomes" id="UP001341840">
    <property type="component" value="Unassembled WGS sequence"/>
</dbReference>
<protein>
    <submittedName>
        <fullName evidence="1">Uncharacterized protein</fullName>
    </submittedName>
</protein>